<dbReference type="Gene3D" id="1.10.1200.10">
    <property type="entry name" value="ACP-like"/>
    <property type="match status" value="1"/>
</dbReference>
<dbReference type="SUPFAM" id="SSF51197">
    <property type="entry name" value="Clavaminate synthase-like"/>
    <property type="match status" value="1"/>
</dbReference>
<dbReference type="GO" id="GO:0016740">
    <property type="term" value="F:transferase activity"/>
    <property type="evidence" value="ECO:0007669"/>
    <property type="project" value="UniProtKB-KW"/>
</dbReference>
<dbReference type="PANTHER" id="PTHR24096">
    <property type="entry name" value="LONG-CHAIN-FATTY-ACID--COA LIGASE"/>
    <property type="match status" value="1"/>
</dbReference>
<evidence type="ECO:0000313" key="5">
    <source>
        <dbReference type="EMBL" id="KAG5174792.1"/>
    </source>
</evidence>
<dbReference type="InterPro" id="IPR045851">
    <property type="entry name" value="AMP-bd_C_sf"/>
</dbReference>
<dbReference type="InterPro" id="IPR000873">
    <property type="entry name" value="AMP-dep_synth/lig_dom"/>
</dbReference>
<organism evidence="5">
    <name type="scientific">Psilocybe cubensis</name>
    <name type="common">Psychedelic mushroom</name>
    <name type="synonym">Stropharia cubensis</name>
    <dbReference type="NCBI Taxonomy" id="181762"/>
    <lineage>
        <taxon>Eukaryota</taxon>
        <taxon>Fungi</taxon>
        <taxon>Dikarya</taxon>
        <taxon>Basidiomycota</taxon>
        <taxon>Agaricomycotina</taxon>
        <taxon>Agaricomycetes</taxon>
        <taxon>Agaricomycetidae</taxon>
        <taxon>Agaricales</taxon>
        <taxon>Agaricineae</taxon>
        <taxon>Strophariaceae</taxon>
        <taxon>Psilocybe</taxon>
    </lineage>
</organism>
<dbReference type="SUPFAM" id="SSF53474">
    <property type="entry name" value="alpha/beta-Hydrolases"/>
    <property type="match status" value="1"/>
</dbReference>
<protein>
    <recommendedName>
        <fullName evidence="4">Carrier domain-containing protein</fullName>
    </recommendedName>
</protein>
<feature type="domain" description="Carrier" evidence="4">
    <location>
        <begin position="584"/>
        <end position="662"/>
    </location>
</feature>
<dbReference type="Gene3D" id="2.60.120.330">
    <property type="entry name" value="B-lactam Antibiotic, Isopenicillin N Synthase, Chain"/>
    <property type="match status" value="1"/>
</dbReference>
<reference evidence="5" key="1">
    <citation type="submission" date="2021-02" db="EMBL/GenBank/DDBJ databases">
        <title>Psilocybe cubensis genome.</title>
        <authorList>
            <person name="Mckernan K.J."/>
            <person name="Crawford S."/>
            <person name="Trippe A."/>
            <person name="Kane L.T."/>
            <person name="Mclaughlin S."/>
        </authorList>
    </citation>
    <scope>NUCLEOTIDE SEQUENCE [LARGE SCALE GENOMIC DNA]</scope>
    <source>
        <strain evidence="5">MGC-MH-2018</strain>
    </source>
</reference>
<evidence type="ECO:0000259" key="4">
    <source>
        <dbReference type="PROSITE" id="PS50075"/>
    </source>
</evidence>
<proteinExistence type="predicted"/>
<sequence length="1326" mass="147291">MHTTEPTTITELLTLRAGASNNPIHFLDDSGDITSTLTFVDLADSAKQIAKALLASGLQSGGKNIVVTKFDDQRTHILFFWGCAFAGIPICPLPPFHPDETRQALLLNHLQNLFHKPTFISDSATLLIVKKLVPEFKIVDVQQITNSTLRFDPSLDDAIYPSRVASTDETVAIMLTSGSTGNSKGVVLPHSVLLSAVRGKTQKHGTRESDSFLNWINFDHVANVTETHLHAIWAGASQYQASPSSIIRKPRNLLDWCSKYKITHTFSPNFLLAQICRDASLSSASLDLSALRVLITGGEANPVTTAVEFSDIIERFGSSRTTVRAAFGMTETGAGIIYNNLPIRPAVADYGTLTYLSIGTSHDGGRVRIMDPQTSLPCPPGAIGQLQMSGPSIFSQYYANETATNDSFTSDGWFVTGDLALVDDDGNVHMLGRHKDVINVNGVKHPNVDIEHYIADSNISGVESSLVFVCALRLEGADTETYTVFYQHTDVAIEEATLNSLTDDQLENVLNTSQRIRNVCAAFCSQAPHVVLPLPRVFFVKTALGKVSRIALAKAYGEGKFNVIEKFIGEASARRQQARASSNAPRSPLEQVVCEGVSVIFEIDLASIDLSLNIFDMGASSMHLIRLKTFLQDHFGIVNIPTIELLQRPVVSDIAAYVQELVNKGNDHQASYNPLLCFNPQGSKPPLYLVHPGVGEVLIFINLARVLNDDRPVYTLRARGFEAGETPPSSMQEMVDIYTDAILKNNPTGPYYIAGYSFGAGIAFEIGKLLEKKGKVVPWLGVLNLPPFIQFRVKELIWVETLLNLSMFLALIRSEDFEHFKTALLLQNPGGDSDVEPSNSRELIEWTYAHCNQSRLAELNMPIDYFHRWVNVAYDVSYTGRTYLPSGRIEGALTTVFCAIPLPSMGTREEYKRDRLSKWKEYSGKHFEMIDVDGEHYTMISEEHVESFASKMRAAIHRAEALQSPPVPPTISPKQDFDAVPTIDFSLAKSNPSEYYKQLKFALEDVGFGIFVNVPGFEQSFQDEVFDLVAQFFNKPAEWKSAIGTEHSASLRGHFRGDTIEGPHKAYAEAYRFGAERPAHIDPDVPFWLRIHEGPNQWPPAADLPGFRKTIETLFERYRILNLELNEHIARLLDVPASVISDYFPSETEFNCAIWHYLALTPEMKASEREGFVNGMHEHRDPSTFLTCLIQSRPGLQVQNHSGKWIDIPMVEGGVVCNVGMQFMRLTGGKLVATTHRVNTLKIDQDRYTIPYVLTTKLEKPILPLPQFDNPAMAKVHVAPNPKVQALMSIKDPLTRSGYARLSLFPAAAQKMYPKEWEEARQLGIV</sequence>
<dbReference type="GO" id="GO:0006633">
    <property type="term" value="P:fatty acid biosynthetic process"/>
    <property type="evidence" value="ECO:0007669"/>
    <property type="project" value="TreeGrafter"/>
</dbReference>
<comment type="caution">
    <text evidence="5">The sequence shown here is derived from an EMBL/GenBank/DDBJ whole genome shotgun (WGS) entry which is preliminary data.</text>
</comment>
<dbReference type="InterPro" id="IPR020802">
    <property type="entry name" value="TesA-like"/>
</dbReference>
<name>A0A8H7Y9B9_PSICU</name>
<dbReference type="Gene3D" id="3.30.300.30">
    <property type="match status" value="1"/>
</dbReference>
<dbReference type="OrthoDB" id="288590at2759"/>
<dbReference type="PROSITE" id="PS50075">
    <property type="entry name" value="CARRIER"/>
    <property type="match status" value="1"/>
</dbReference>
<dbReference type="InterPro" id="IPR036736">
    <property type="entry name" value="ACP-like_sf"/>
</dbReference>
<dbReference type="Pfam" id="PF00501">
    <property type="entry name" value="AMP-binding"/>
    <property type="match status" value="1"/>
</dbReference>
<dbReference type="InterPro" id="IPR044861">
    <property type="entry name" value="IPNS-like_FE2OG_OXY"/>
</dbReference>
<dbReference type="InterPro" id="IPR042099">
    <property type="entry name" value="ANL_N_sf"/>
</dbReference>
<dbReference type="EMBL" id="JAFIQS010000001">
    <property type="protein sequence ID" value="KAG5174792.1"/>
    <property type="molecule type" value="Genomic_DNA"/>
</dbReference>
<keyword evidence="1" id="KW-0596">Phosphopantetheine</keyword>
<dbReference type="PANTHER" id="PTHR24096:SF267">
    <property type="entry name" value="MALONATE--COA LIGASE ACSF3, MITOCHONDRIAL"/>
    <property type="match status" value="1"/>
</dbReference>
<dbReference type="SMART" id="SM00824">
    <property type="entry name" value="PKS_TE"/>
    <property type="match status" value="1"/>
</dbReference>
<dbReference type="Pfam" id="PF00975">
    <property type="entry name" value="Thioesterase"/>
    <property type="match status" value="1"/>
</dbReference>
<dbReference type="InterPro" id="IPR027443">
    <property type="entry name" value="IPNS-like_sf"/>
</dbReference>
<dbReference type="InterPro" id="IPR020845">
    <property type="entry name" value="AMP-binding_CS"/>
</dbReference>
<keyword evidence="2" id="KW-0597">Phosphoprotein</keyword>
<dbReference type="Gene3D" id="3.40.50.12780">
    <property type="entry name" value="N-terminal domain of ligase-like"/>
    <property type="match status" value="1"/>
</dbReference>
<evidence type="ECO:0000256" key="2">
    <source>
        <dbReference type="ARBA" id="ARBA00022553"/>
    </source>
</evidence>
<dbReference type="InterPro" id="IPR029058">
    <property type="entry name" value="AB_hydrolase_fold"/>
</dbReference>
<dbReference type="Pfam" id="PF03171">
    <property type="entry name" value="2OG-FeII_Oxy"/>
    <property type="match status" value="1"/>
</dbReference>
<dbReference type="PROSITE" id="PS00455">
    <property type="entry name" value="AMP_BINDING"/>
    <property type="match status" value="1"/>
</dbReference>
<dbReference type="Gene3D" id="3.40.50.1820">
    <property type="entry name" value="alpha/beta hydrolase"/>
    <property type="match status" value="1"/>
</dbReference>
<dbReference type="SUPFAM" id="SSF56801">
    <property type="entry name" value="Acetyl-CoA synthetase-like"/>
    <property type="match status" value="1"/>
</dbReference>
<dbReference type="InterPro" id="IPR001031">
    <property type="entry name" value="Thioesterase"/>
</dbReference>
<dbReference type="SUPFAM" id="SSF47336">
    <property type="entry name" value="ACP-like"/>
    <property type="match status" value="1"/>
</dbReference>
<gene>
    <name evidence="5" type="ORF">JR316_001460</name>
</gene>
<accession>A0A8H7Y9B9</accession>
<evidence type="ECO:0000256" key="3">
    <source>
        <dbReference type="ARBA" id="ARBA00022679"/>
    </source>
</evidence>
<dbReference type="InterPro" id="IPR026992">
    <property type="entry name" value="DIOX_N"/>
</dbReference>
<dbReference type="Pfam" id="PF14226">
    <property type="entry name" value="DIOX_N"/>
    <property type="match status" value="1"/>
</dbReference>
<keyword evidence="3" id="KW-0808">Transferase</keyword>
<dbReference type="Pfam" id="PF23297">
    <property type="entry name" value="ACP_SdgA_C"/>
    <property type="match status" value="1"/>
</dbReference>
<evidence type="ECO:0000256" key="1">
    <source>
        <dbReference type="ARBA" id="ARBA00022450"/>
    </source>
</evidence>
<dbReference type="InterPro" id="IPR009081">
    <property type="entry name" value="PP-bd_ACP"/>
</dbReference>
<dbReference type="GO" id="GO:0031957">
    <property type="term" value="F:very long-chain fatty acid-CoA ligase activity"/>
    <property type="evidence" value="ECO:0007669"/>
    <property type="project" value="TreeGrafter"/>
</dbReference>